<dbReference type="PROSITE" id="PS00766">
    <property type="entry name" value="THF_DHG_CYH_1"/>
    <property type="match status" value="1"/>
</dbReference>
<reference evidence="10" key="1">
    <citation type="submission" date="2018-05" db="EMBL/GenBank/DDBJ databases">
        <authorList>
            <person name="Lanie J.A."/>
            <person name="Ng W.-L."/>
            <person name="Kazmierczak K.M."/>
            <person name="Andrzejewski T.M."/>
            <person name="Davidsen T.M."/>
            <person name="Wayne K.J."/>
            <person name="Tettelin H."/>
            <person name="Glass J.I."/>
            <person name="Rusch D."/>
            <person name="Podicherti R."/>
            <person name="Tsui H.-C.T."/>
            <person name="Winkler M.E."/>
        </authorList>
    </citation>
    <scope>NUCLEOTIDE SEQUENCE</scope>
</reference>
<gene>
    <name evidence="10" type="ORF">METZ01_LOCUS377030</name>
</gene>
<feature type="non-terminal residue" evidence="10">
    <location>
        <position position="194"/>
    </location>
</feature>
<evidence type="ECO:0000256" key="4">
    <source>
        <dbReference type="ARBA" id="ARBA00022801"/>
    </source>
</evidence>
<keyword evidence="5" id="KW-0521">NADP</keyword>
<organism evidence="10">
    <name type="scientific">marine metagenome</name>
    <dbReference type="NCBI Taxonomy" id="408172"/>
    <lineage>
        <taxon>unclassified sequences</taxon>
        <taxon>metagenomes</taxon>
        <taxon>ecological metagenomes</taxon>
    </lineage>
</organism>
<dbReference type="InterPro" id="IPR046346">
    <property type="entry name" value="Aminoacid_DH-like_N_sf"/>
</dbReference>
<accession>A0A382TQ10</accession>
<dbReference type="InterPro" id="IPR020631">
    <property type="entry name" value="THF_DH/CycHdrlase_NAD-bd_dom"/>
</dbReference>
<dbReference type="PRINTS" id="PR00085">
    <property type="entry name" value="THFDHDRGNASE"/>
</dbReference>
<dbReference type="PANTHER" id="PTHR48099:SF5">
    <property type="entry name" value="C-1-TETRAHYDROFOLATE SYNTHASE, CYTOPLASMIC"/>
    <property type="match status" value="1"/>
</dbReference>
<keyword evidence="7" id="KW-0511">Multifunctional enzyme</keyword>
<dbReference type="FunFam" id="3.40.50.10860:FF:000005">
    <property type="entry name" value="C-1-tetrahydrofolate synthase, cytoplasmic, putative"/>
    <property type="match status" value="1"/>
</dbReference>
<dbReference type="Gene3D" id="3.40.50.10860">
    <property type="entry name" value="Leucine Dehydrogenase, chain A, domain 1"/>
    <property type="match status" value="1"/>
</dbReference>
<feature type="domain" description="Tetrahydrofolate dehydrogenase/cyclohydrolase NAD(P)-binding" evidence="9">
    <location>
        <begin position="140"/>
        <end position="194"/>
    </location>
</feature>
<dbReference type="InterPro" id="IPR036291">
    <property type="entry name" value="NAD(P)-bd_dom_sf"/>
</dbReference>
<dbReference type="Gene3D" id="3.40.50.720">
    <property type="entry name" value="NAD(P)-binding Rossmann-like Domain"/>
    <property type="match status" value="1"/>
</dbReference>
<evidence type="ECO:0000313" key="10">
    <source>
        <dbReference type="EMBL" id="SVD24176.1"/>
    </source>
</evidence>
<evidence type="ECO:0000259" key="8">
    <source>
        <dbReference type="Pfam" id="PF00763"/>
    </source>
</evidence>
<evidence type="ECO:0000256" key="2">
    <source>
        <dbReference type="ARBA" id="ARBA00011738"/>
    </source>
</evidence>
<evidence type="ECO:0000256" key="3">
    <source>
        <dbReference type="ARBA" id="ARBA00022563"/>
    </source>
</evidence>
<evidence type="ECO:0000256" key="6">
    <source>
        <dbReference type="ARBA" id="ARBA00023002"/>
    </source>
</evidence>
<feature type="domain" description="Tetrahydrofolate dehydrogenase/cyclohydrolase catalytic" evidence="8">
    <location>
        <begin position="6"/>
        <end position="120"/>
    </location>
</feature>
<dbReference type="Pfam" id="PF00763">
    <property type="entry name" value="THF_DHG_CYH"/>
    <property type="match status" value="1"/>
</dbReference>
<evidence type="ECO:0000256" key="1">
    <source>
        <dbReference type="ARBA" id="ARBA00004777"/>
    </source>
</evidence>
<dbReference type="GO" id="GO:0035999">
    <property type="term" value="P:tetrahydrofolate interconversion"/>
    <property type="evidence" value="ECO:0007669"/>
    <property type="project" value="TreeGrafter"/>
</dbReference>
<dbReference type="InterPro" id="IPR020867">
    <property type="entry name" value="THF_DH/CycHdrlase_CS"/>
</dbReference>
<evidence type="ECO:0000256" key="7">
    <source>
        <dbReference type="ARBA" id="ARBA00023268"/>
    </source>
</evidence>
<comment type="pathway">
    <text evidence="1">One-carbon metabolism; tetrahydrofolate interconversion.</text>
</comment>
<comment type="subunit">
    <text evidence="2">Homodimer.</text>
</comment>
<dbReference type="SUPFAM" id="SSF51735">
    <property type="entry name" value="NAD(P)-binding Rossmann-fold domains"/>
    <property type="match status" value="1"/>
</dbReference>
<keyword evidence="6" id="KW-0560">Oxidoreductase</keyword>
<dbReference type="PANTHER" id="PTHR48099">
    <property type="entry name" value="C-1-TETRAHYDROFOLATE SYNTHASE, CYTOPLASMIC-RELATED"/>
    <property type="match status" value="1"/>
</dbReference>
<name>A0A382TQ10_9ZZZZ</name>
<keyword evidence="4" id="KW-0378">Hydrolase</keyword>
<sequence>MSATVISGEEISNSIREGLRERVEQLRSTGLTPGLATVLVGDDPASQSYVGMKNNAATEVGIYSQQTTLSRDTSEDELLGIVAGLNADRDIHGILVQLPLPEQIEESNVLMSVDPSKDVDGFHPVNVGRLTTGDLDVIAPCTPRGVIEMLLRSGHDPAGKHVVVVGRSNIVGRPMAALLLRKAPGGNATVTVAH</sequence>
<dbReference type="AlphaFoldDB" id="A0A382TQ10"/>
<keyword evidence="3" id="KW-0554">One-carbon metabolism</keyword>
<dbReference type="GO" id="GO:0005829">
    <property type="term" value="C:cytosol"/>
    <property type="evidence" value="ECO:0007669"/>
    <property type="project" value="TreeGrafter"/>
</dbReference>
<dbReference type="GO" id="GO:0004477">
    <property type="term" value="F:methenyltetrahydrofolate cyclohydrolase activity"/>
    <property type="evidence" value="ECO:0007669"/>
    <property type="project" value="TreeGrafter"/>
</dbReference>
<dbReference type="Pfam" id="PF02882">
    <property type="entry name" value="THF_DHG_CYH_C"/>
    <property type="match status" value="1"/>
</dbReference>
<proteinExistence type="predicted"/>
<protein>
    <submittedName>
        <fullName evidence="10">Uncharacterized protein</fullName>
    </submittedName>
</protein>
<dbReference type="GO" id="GO:0004488">
    <property type="term" value="F:methylenetetrahydrofolate dehydrogenase (NADP+) activity"/>
    <property type="evidence" value="ECO:0007669"/>
    <property type="project" value="InterPro"/>
</dbReference>
<evidence type="ECO:0000256" key="5">
    <source>
        <dbReference type="ARBA" id="ARBA00022857"/>
    </source>
</evidence>
<dbReference type="InterPro" id="IPR020630">
    <property type="entry name" value="THF_DH/CycHdrlase_cat_dom"/>
</dbReference>
<dbReference type="InterPro" id="IPR000672">
    <property type="entry name" value="THF_DH/CycHdrlase"/>
</dbReference>
<dbReference type="EMBL" id="UINC01138308">
    <property type="protein sequence ID" value="SVD24176.1"/>
    <property type="molecule type" value="Genomic_DNA"/>
</dbReference>
<evidence type="ECO:0000259" key="9">
    <source>
        <dbReference type="Pfam" id="PF02882"/>
    </source>
</evidence>
<dbReference type="SUPFAM" id="SSF53223">
    <property type="entry name" value="Aminoacid dehydrogenase-like, N-terminal domain"/>
    <property type="match status" value="1"/>
</dbReference>